<evidence type="ECO:0000256" key="7">
    <source>
        <dbReference type="ARBA" id="ARBA00023136"/>
    </source>
</evidence>
<proteinExistence type="inferred from homology"/>
<evidence type="ECO:0000256" key="3">
    <source>
        <dbReference type="ARBA" id="ARBA00022448"/>
    </source>
</evidence>
<keyword evidence="6 8" id="KW-1133">Transmembrane helix</keyword>
<evidence type="ECO:0000256" key="4">
    <source>
        <dbReference type="ARBA" id="ARBA00022475"/>
    </source>
</evidence>
<feature type="transmembrane region" description="Helical" evidence="8">
    <location>
        <begin position="112"/>
        <end position="138"/>
    </location>
</feature>
<dbReference type="InterPro" id="IPR000515">
    <property type="entry name" value="MetI-like"/>
</dbReference>
<comment type="subcellular location">
    <subcellularLocation>
        <location evidence="1 8">Cell membrane</location>
        <topology evidence="1 8">Multi-pass membrane protein</topology>
    </subcellularLocation>
</comment>
<feature type="transmembrane region" description="Helical" evidence="8">
    <location>
        <begin position="150"/>
        <end position="169"/>
    </location>
</feature>
<organism evidence="10 11">
    <name type="scientific">Reyranella soli</name>
    <dbReference type="NCBI Taxonomy" id="1230389"/>
    <lineage>
        <taxon>Bacteria</taxon>
        <taxon>Pseudomonadati</taxon>
        <taxon>Pseudomonadota</taxon>
        <taxon>Alphaproteobacteria</taxon>
        <taxon>Hyphomicrobiales</taxon>
        <taxon>Reyranellaceae</taxon>
        <taxon>Reyranella</taxon>
    </lineage>
</organism>
<gene>
    <name evidence="10" type="ORF">RSO01_34020</name>
</gene>
<keyword evidence="5 8" id="KW-0812">Transmembrane</keyword>
<keyword evidence="11" id="KW-1185">Reference proteome</keyword>
<evidence type="ECO:0000256" key="1">
    <source>
        <dbReference type="ARBA" id="ARBA00004651"/>
    </source>
</evidence>
<evidence type="ECO:0000256" key="2">
    <source>
        <dbReference type="ARBA" id="ARBA00007069"/>
    </source>
</evidence>
<keyword evidence="7 8" id="KW-0472">Membrane</keyword>
<dbReference type="Gene3D" id="1.10.3720.10">
    <property type="entry name" value="MetI-like"/>
    <property type="match status" value="1"/>
</dbReference>
<keyword evidence="3 8" id="KW-0813">Transport</keyword>
<dbReference type="GO" id="GO:0005886">
    <property type="term" value="C:plasma membrane"/>
    <property type="evidence" value="ECO:0007669"/>
    <property type="project" value="UniProtKB-SubCell"/>
</dbReference>
<dbReference type="EMBL" id="BKAJ01000058">
    <property type="protein sequence ID" value="GEP56236.1"/>
    <property type="molecule type" value="Genomic_DNA"/>
</dbReference>
<evidence type="ECO:0000313" key="11">
    <source>
        <dbReference type="Proteomes" id="UP000321058"/>
    </source>
</evidence>
<dbReference type="PANTHER" id="PTHR43848:SF2">
    <property type="entry name" value="PUTRESCINE TRANSPORT SYSTEM PERMEASE PROTEIN POTI"/>
    <property type="match status" value="1"/>
</dbReference>
<dbReference type="InterPro" id="IPR035906">
    <property type="entry name" value="MetI-like_sf"/>
</dbReference>
<keyword evidence="4" id="KW-1003">Cell membrane</keyword>
<dbReference type="RefSeq" id="WP_147150306.1">
    <property type="nucleotide sequence ID" value="NZ_BKAJ01000058.1"/>
</dbReference>
<comment type="caution">
    <text evidence="10">The sequence shown here is derived from an EMBL/GenBank/DDBJ whole genome shotgun (WGS) entry which is preliminary data.</text>
</comment>
<protein>
    <submittedName>
        <fullName evidence="10">ABC transporter permease</fullName>
    </submittedName>
</protein>
<dbReference type="AlphaFoldDB" id="A0A512NBB1"/>
<dbReference type="GO" id="GO:0055085">
    <property type="term" value="P:transmembrane transport"/>
    <property type="evidence" value="ECO:0007669"/>
    <property type="project" value="InterPro"/>
</dbReference>
<reference evidence="10 11" key="1">
    <citation type="submission" date="2019-07" db="EMBL/GenBank/DDBJ databases">
        <title>Whole genome shotgun sequence of Reyranella soli NBRC 108950.</title>
        <authorList>
            <person name="Hosoyama A."/>
            <person name="Uohara A."/>
            <person name="Ohji S."/>
            <person name="Ichikawa N."/>
        </authorList>
    </citation>
    <scope>NUCLEOTIDE SEQUENCE [LARGE SCALE GENOMIC DNA]</scope>
    <source>
        <strain evidence="10 11">NBRC 108950</strain>
    </source>
</reference>
<dbReference type="Pfam" id="PF00528">
    <property type="entry name" value="BPD_transp_1"/>
    <property type="match status" value="1"/>
</dbReference>
<dbReference type="InterPro" id="IPR051789">
    <property type="entry name" value="Bact_Polyamine_Transport"/>
</dbReference>
<dbReference type="SUPFAM" id="SSF161098">
    <property type="entry name" value="MetI-like"/>
    <property type="match status" value="1"/>
</dbReference>
<dbReference type="OrthoDB" id="9809681at2"/>
<feature type="transmembrane region" description="Helical" evidence="8">
    <location>
        <begin position="247"/>
        <end position="271"/>
    </location>
</feature>
<dbReference type="PANTHER" id="PTHR43848">
    <property type="entry name" value="PUTRESCINE TRANSPORT SYSTEM PERMEASE PROTEIN POTI"/>
    <property type="match status" value="1"/>
</dbReference>
<sequence length="281" mass="30861">MTGGPKIGWKGRSSLTAWILGTLTVIFLAYQWLPILTLGLLSFSGPTGGTTFPMNGTSFHWYQELWRASVMNDFKPPLMRSVLLALACSATTVVLSVAAAQAMRGQFRGSGWFFYLMLLGIMAPGILVGFGFAILMRLIGVELSWDTTTFLVQVSWTLPFGFLTMLAVFNRFDKRVEEAALTLGASRLKTFRRITLPLVLPGVIGAGLFGFSLSYDEYARSMFTTGPDATLPLAVMAQLDRQLTPEIYAVGTTTTIFSLIAVMLCTVAFWAMRRSTALRKS</sequence>
<feature type="transmembrane region" description="Helical" evidence="8">
    <location>
        <begin position="194"/>
        <end position="215"/>
    </location>
</feature>
<dbReference type="PROSITE" id="PS50928">
    <property type="entry name" value="ABC_TM1"/>
    <property type="match status" value="1"/>
</dbReference>
<name>A0A512NBB1_9HYPH</name>
<feature type="transmembrane region" description="Helical" evidence="8">
    <location>
        <begin position="15"/>
        <end position="33"/>
    </location>
</feature>
<evidence type="ECO:0000256" key="8">
    <source>
        <dbReference type="RuleBase" id="RU363032"/>
    </source>
</evidence>
<feature type="domain" description="ABC transmembrane type-1" evidence="9">
    <location>
        <begin position="78"/>
        <end position="268"/>
    </location>
</feature>
<evidence type="ECO:0000256" key="6">
    <source>
        <dbReference type="ARBA" id="ARBA00022989"/>
    </source>
</evidence>
<dbReference type="Proteomes" id="UP000321058">
    <property type="component" value="Unassembled WGS sequence"/>
</dbReference>
<feature type="transmembrane region" description="Helical" evidence="8">
    <location>
        <begin position="78"/>
        <end position="100"/>
    </location>
</feature>
<evidence type="ECO:0000313" key="10">
    <source>
        <dbReference type="EMBL" id="GEP56236.1"/>
    </source>
</evidence>
<evidence type="ECO:0000259" key="9">
    <source>
        <dbReference type="PROSITE" id="PS50928"/>
    </source>
</evidence>
<evidence type="ECO:0000256" key="5">
    <source>
        <dbReference type="ARBA" id="ARBA00022692"/>
    </source>
</evidence>
<accession>A0A512NBB1</accession>
<comment type="similarity">
    <text evidence="2">Belongs to the binding-protein-dependent transport system permease family. CysTW subfamily.</text>
</comment>
<dbReference type="CDD" id="cd06261">
    <property type="entry name" value="TM_PBP2"/>
    <property type="match status" value="1"/>
</dbReference>